<evidence type="ECO:0000313" key="13">
    <source>
        <dbReference type="WBParaSite" id="MBELARI_LOCUS5115"/>
    </source>
</evidence>
<dbReference type="SUPFAM" id="SSF50630">
    <property type="entry name" value="Acid proteases"/>
    <property type="match status" value="1"/>
</dbReference>
<dbReference type="GO" id="GO:0004190">
    <property type="term" value="F:aspartic-type endopeptidase activity"/>
    <property type="evidence" value="ECO:0007669"/>
    <property type="project" value="UniProtKB-KW"/>
</dbReference>
<dbReference type="AlphaFoldDB" id="A0AAF3FDR7"/>
<dbReference type="InterPro" id="IPR021109">
    <property type="entry name" value="Peptidase_aspartic_dom_sf"/>
</dbReference>
<evidence type="ECO:0000256" key="9">
    <source>
        <dbReference type="ARBA" id="ARBA00023157"/>
    </source>
</evidence>
<organism evidence="12 13">
    <name type="scientific">Mesorhabditis belari</name>
    <dbReference type="NCBI Taxonomy" id="2138241"/>
    <lineage>
        <taxon>Eukaryota</taxon>
        <taxon>Metazoa</taxon>
        <taxon>Ecdysozoa</taxon>
        <taxon>Nematoda</taxon>
        <taxon>Chromadorea</taxon>
        <taxon>Rhabditida</taxon>
        <taxon>Rhabditina</taxon>
        <taxon>Rhabditomorpha</taxon>
        <taxon>Rhabditoidea</taxon>
        <taxon>Rhabditidae</taxon>
        <taxon>Mesorhabditinae</taxon>
        <taxon>Mesorhabditis</taxon>
    </lineage>
</organism>
<keyword evidence="10" id="KW-0325">Glycoprotein</keyword>
<sequence>MEPLSSATYFQFKLDAVKSGSYSSKAGWQAISDSGTAFIGAPQAASDGIAKAFGATWDPDNQVYNVDCKAQASVTVTIGGKDYTTNASNMIVSWEKGCLLALAPFDEPWIGWILGDPFIRQYCNIYDLARQRIGFAPSKQM</sequence>
<evidence type="ECO:0000256" key="2">
    <source>
        <dbReference type="ARBA" id="ARBA00007447"/>
    </source>
</evidence>
<evidence type="ECO:0000256" key="8">
    <source>
        <dbReference type="ARBA" id="ARBA00023145"/>
    </source>
</evidence>
<dbReference type="WBParaSite" id="MBELARI_LOCUS5115">
    <property type="protein sequence ID" value="MBELARI_LOCUS5115"/>
    <property type="gene ID" value="MBELARI_LOCUS5115"/>
</dbReference>
<reference evidence="13" key="1">
    <citation type="submission" date="2024-02" db="UniProtKB">
        <authorList>
            <consortium name="WormBaseParasite"/>
        </authorList>
    </citation>
    <scope>IDENTIFICATION</scope>
</reference>
<dbReference type="PANTHER" id="PTHR47966">
    <property type="entry name" value="BETA-SITE APP-CLEAVING ENZYME, ISOFORM A-RELATED"/>
    <property type="match status" value="1"/>
</dbReference>
<dbReference type="PROSITE" id="PS51767">
    <property type="entry name" value="PEPTIDASE_A1"/>
    <property type="match status" value="1"/>
</dbReference>
<dbReference type="Gene3D" id="2.40.70.10">
    <property type="entry name" value="Acid Proteases"/>
    <property type="match status" value="1"/>
</dbReference>
<evidence type="ECO:0000259" key="11">
    <source>
        <dbReference type="PROSITE" id="PS51767"/>
    </source>
</evidence>
<evidence type="ECO:0000313" key="12">
    <source>
        <dbReference type="Proteomes" id="UP000887575"/>
    </source>
</evidence>
<dbReference type="InterPro" id="IPR033121">
    <property type="entry name" value="PEPTIDASE_A1"/>
</dbReference>
<evidence type="ECO:0000256" key="7">
    <source>
        <dbReference type="ARBA" id="ARBA00022801"/>
    </source>
</evidence>
<keyword evidence="6" id="KW-0064">Aspartyl protease</keyword>
<dbReference type="PRINTS" id="PR00792">
    <property type="entry name" value="PEPSIN"/>
</dbReference>
<feature type="domain" description="Peptidase A1" evidence="11">
    <location>
        <begin position="1"/>
        <end position="136"/>
    </location>
</feature>
<protein>
    <recommendedName>
        <fullName evidence="11">Peptidase A1 domain-containing protein</fullName>
    </recommendedName>
</protein>
<keyword evidence="4" id="KW-0645">Protease</keyword>
<keyword evidence="9" id="KW-1015">Disulfide bond</keyword>
<dbReference type="GO" id="GO:0005764">
    <property type="term" value="C:lysosome"/>
    <property type="evidence" value="ECO:0007669"/>
    <property type="project" value="TreeGrafter"/>
</dbReference>
<dbReference type="Pfam" id="PF00026">
    <property type="entry name" value="Asp"/>
    <property type="match status" value="1"/>
</dbReference>
<evidence type="ECO:0000256" key="1">
    <source>
        <dbReference type="ARBA" id="ARBA00004613"/>
    </source>
</evidence>
<evidence type="ECO:0000256" key="3">
    <source>
        <dbReference type="ARBA" id="ARBA00022525"/>
    </source>
</evidence>
<keyword evidence="12" id="KW-1185">Reference proteome</keyword>
<evidence type="ECO:0000256" key="4">
    <source>
        <dbReference type="ARBA" id="ARBA00022670"/>
    </source>
</evidence>
<comment type="subcellular location">
    <subcellularLocation>
        <location evidence="1">Secreted</location>
    </subcellularLocation>
</comment>
<dbReference type="PANTHER" id="PTHR47966:SF45">
    <property type="entry name" value="PEPTIDASE A1 DOMAIN-CONTAINING PROTEIN"/>
    <property type="match status" value="1"/>
</dbReference>
<dbReference type="Proteomes" id="UP000887575">
    <property type="component" value="Unassembled WGS sequence"/>
</dbReference>
<name>A0AAF3FDR7_9BILA</name>
<keyword evidence="7" id="KW-0378">Hydrolase</keyword>
<keyword evidence="3" id="KW-0964">Secreted</keyword>
<dbReference type="FunFam" id="2.40.70.10:FF:000058">
    <property type="entry name" value="ASpartyl Protease"/>
    <property type="match status" value="1"/>
</dbReference>
<keyword evidence="8" id="KW-0865">Zymogen</keyword>
<evidence type="ECO:0000256" key="6">
    <source>
        <dbReference type="ARBA" id="ARBA00022750"/>
    </source>
</evidence>
<evidence type="ECO:0000256" key="5">
    <source>
        <dbReference type="ARBA" id="ARBA00022729"/>
    </source>
</evidence>
<accession>A0AAF3FDR7</accession>
<comment type="similarity">
    <text evidence="2">Belongs to the peptidase A1 family.</text>
</comment>
<proteinExistence type="inferred from homology"/>
<dbReference type="GO" id="GO:0006508">
    <property type="term" value="P:proteolysis"/>
    <property type="evidence" value="ECO:0007669"/>
    <property type="project" value="UniProtKB-KW"/>
</dbReference>
<evidence type="ECO:0000256" key="10">
    <source>
        <dbReference type="ARBA" id="ARBA00023180"/>
    </source>
</evidence>
<dbReference type="GO" id="GO:0005576">
    <property type="term" value="C:extracellular region"/>
    <property type="evidence" value="ECO:0007669"/>
    <property type="project" value="UniProtKB-SubCell"/>
</dbReference>
<keyword evidence="5" id="KW-0732">Signal</keyword>
<dbReference type="InterPro" id="IPR001461">
    <property type="entry name" value="Aspartic_peptidase_A1"/>
</dbReference>